<dbReference type="Gene3D" id="3.40.220.10">
    <property type="entry name" value="Leucine Aminopeptidase, subunit E, domain 1"/>
    <property type="match status" value="1"/>
</dbReference>
<feature type="domain" description="Macro" evidence="1">
    <location>
        <begin position="1"/>
        <end position="182"/>
    </location>
</feature>
<dbReference type="SUPFAM" id="SSF52949">
    <property type="entry name" value="Macro domain-like"/>
    <property type="match status" value="1"/>
</dbReference>
<organism evidence="2 3">
    <name type="scientific">Calditerricola satsumensis</name>
    <dbReference type="NCBI Taxonomy" id="373054"/>
    <lineage>
        <taxon>Bacteria</taxon>
        <taxon>Bacillati</taxon>
        <taxon>Bacillota</taxon>
        <taxon>Bacilli</taxon>
        <taxon>Bacillales</taxon>
        <taxon>Bacillaceae</taxon>
        <taxon>Calditerricola</taxon>
    </lineage>
</organism>
<dbReference type="Proteomes" id="UP000637720">
    <property type="component" value="Unassembled WGS sequence"/>
</dbReference>
<dbReference type="NCBIfam" id="NF001664">
    <property type="entry name" value="PRK00431.1-6"/>
    <property type="match status" value="1"/>
</dbReference>
<dbReference type="PANTHER" id="PTHR11106">
    <property type="entry name" value="GANGLIOSIDE INDUCED DIFFERENTIATION ASSOCIATED PROTEIN 2-RELATED"/>
    <property type="match status" value="1"/>
</dbReference>
<evidence type="ECO:0000313" key="2">
    <source>
        <dbReference type="EMBL" id="GGJ93268.1"/>
    </source>
</evidence>
<name>A0A8J3F9K9_9BACI</name>
<dbReference type="CDD" id="cd02908">
    <property type="entry name" value="Macro_OAADPr_deacetylase"/>
    <property type="match status" value="1"/>
</dbReference>
<comment type="caution">
    <text evidence="2">The sequence shown here is derived from an EMBL/GenBank/DDBJ whole genome shotgun (WGS) entry which is preliminary data.</text>
</comment>
<reference evidence="2" key="2">
    <citation type="submission" date="2020-09" db="EMBL/GenBank/DDBJ databases">
        <authorList>
            <person name="Sun Q."/>
            <person name="Ohkuma M."/>
        </authorList>
    </citation>
    <scope>NUCLEOTIDE SEQUENCE</scope>
    <source>
        <strain evidence="2">JCM 14719</strain>
    </source>
</reference>
<reference evidence="2" key="1">
    <citation type="journal article" date="2014" name="Int. J. Syst. Evol. Microbiol.">
        <title>Complete genome sequence of Corynebacterium casei LMG S-19264T (=DSM 44701T), isolated from a smear-ripened cheese.</title>
        <authorList>
            <consortium name="US DOE Joint Genome Institute (JGI-PGF)"/>
            <person name="Walter F."/>
            <person name="Albersmeier A."/>
            <person name="Kalinowski J."/>
            <person name="Ruckert C."/>
        </authorList>
    </citation>
    <scope>NUCLEOTIDE SEQUENCE</scope>
    <source>
        <strain evidence="2">JCM 14719</strain>
    </source>
</reference>
<evidence type="ECO:0000313" key="3">
    <source>
        <dbReference type="Proteomes" id="UP000637720"/>
    </source>
</evidence>
<dbReference type="AlphaFoldDB" id="A0A8J3F9K9"/>
<dbReference type="EMBL" id="BMOF01000004">
    <property type="protein sequence ID" value="GGJ93268.1"/>
    <property type="molecule type" value="Genomic_DNA"/>
</dbReference>
<dbReference type="PROSITE" id="PS51154">
    <property type="entry name" value="MACRO"/>
    <property type="match status" value="1"/>
</dbReference>
<sequence length="186" mass="19646">MEQVRIGKTVLRLVQGDITRQAVDAIVNAANRHLAGGGGVDGAIHRAGGPVIAEECRAIRERQGGCPPGEAVVTSGGNLPARHVIHAVGPIWQGGAAGEDETLRRAYQNSLRQALACGARTVAFPSISTGAFRFPIDRAAPIALSAIADFVREHPDAFDEVRMVLYSPDDFAAYRHALARLFSASG</sequence>
<keyword evidence="3" id="KW-1185">Reference proteome</keyword>
<gene>
    <name evidence="2" type="ORF">GCM10007043_03720</name>
</gene>
<dbReference type="InterPro" id="IPR002589">
    <property type="entry name" value="Macro_dom"/>
</dbReference>
<dbReference type="Pfam" id="PF01661">
    <property type="entry name" value="Macro"/>
    <property type="match status" value="1"/>
</dbReference>
<evidence type="ECO:0000259" key="1">
    <source>
        <dbReference type="PROSITE" id="PS51154"/>
    </source>
</evidence>
<accession>A0A8J3F9K9</accession>
<dbReference type="PANTHER" id="PTHR11106:SF27">
    <property type="entry name" value="MACRO DOMAIN-CONTAINING PROTEIN"/>
    <property type="match status" value="1"/>
</dbReference>
<dbReference type="RefSeq" id="WP_188816644.1">
    <property type="nucleotide sequence ID" value="NZ_BMOF01000004.1"/>
</dbReference>
<dbReference type="SMART" id="SM00506">
    <property type="entry name" value="A1pp"/>
    <property type="match status" value="1"/>
</dbReference>
<protein>
    <submittedName>
        <fullName evidence="2">O-acetyl-ADP-ribose deacetylase</fullName>
    </submittedName>
</protein>
<dbReference type="InterPro" id="IPR043472">
    <property type="entry name" value="Macro_dom-like"/>
</dbReference>
<proteinExistence type="predicted"/>